<feature type="non-terminal residue" evidence="3">
    <location>
        <position position="633"/>
    </location>
</feature>
<dbReference type="Proteomes" id="UP001187531">
    <property type="component" value="Unassembled WGS sequence"/>
</dbReference>
<dbReference type="EMBL" id="JAVRJZ010000002">
    <property type="protein sequence ID" value="KAK2725387.1"/>
    <property type="molecule type" value="Genomic_DNA"/>
</dbReference>
<keyword evidence="4" id="KW-1185">Reference proteome</keyword>
<accession>A0AA88IRE6</accession>
<feature type="coiled-coil region" evidence="1">
    <location>
        <begin position="412"/>
        <end position="446"/>
    </location>
</feature>
<feature type="compositionally biased region" description="Low complexity" evidence="2">
    <location>
        <begin position="82"/>
        <end position="94"/>
    </location>
</feature>
<feature type="compositionally biased region" description="Polar residues" evidence="2">
    <location>
        <begin position="528"/>
        <end position="548"/>
    </location>
</feature>
<organism evidence="3 4">
    <name type="scientific">Artemia franciscana</name>
    <name type="common">Brine shrimp</name>
    <name type="synonym">Artemia sanfranciscana</name>
    <dbReference type="NCBI Taxonomy" id="6661"/>
    <lineage>
        <taxon>Eukaryota</taxon>
        <taxon>Metazoa</taxon>
        <taxon>Ecdysozoa</taxon>
        <taxon>Arthropoda</taxon>
        <taxon>Crustacea</taxon>
        <taxon>Branchiopoda</taxon>
        <taxon>Anostraca</taxon>
        <taxon>Artemiidae</taxon>
        <taxon>Artemia</taxon>
    </lineage>
</organism>
<evidence type="ECO:0000313" key="4">
    <source>
        <dbReference type="Proteomes" id="UP001187531"/>
    </source>
</evidence>
<proteinExistence type="predicted"/>
<feature type="compositionally biased region" description="Polar residues" evidence="2">
    <location>
        <begin position="49"/>
        <end position="66"/>
    </location>
</feature>
<gene>
    <name evidence="3" type="ORF">QYM36_000031</name>
</gene>
<name>A0AA88IRE6_ARTSF</name>
<evidence type="ECO:0000256" key="1">
    <source>
        <dbReference type="SAM" id="Coils"/>
    </source>
</evidence>
<evidence type="ECO:0000313" key="3">
    <source>
        <dbReference type="EMBL" id="KAK2725387.1"/>
    </source>
</evidence>
<evidence type="ECO:0000256" key="2">
    <source>
        <dbReference type="SAM" id="MobiDB-lite"/>
    </source>
</evidence>
<protein>
    <submittedName>
        <fullName evidence="3">Uncharacterized protein</fullName>
    </submittedName>
</protein>
<reference evidence="3" key="1">
    <citation type="submission" date="2023-07" db="EMBL/GenBank/DDBJ databases">
        <title>Chromosome-level genome assembly of Artemia franciscana.</title>
        <authorList>
            <person name="Jo E."/>
        </authorList>
    </citation>
    <scope>NUCLEOTIDE SEQUENCE</scope>
    <source>
        <tissue evidence="3">Whole body</tissue>
    </source>
</reference>
<comment type="caution">
    <text evidence="3">The sequence shown here is derived from an EMBL/GenBank/DDBJ whole genome shotgun (WGS) entry which is preliminary data.</text>
</comment>
<feature type="compositionally biased region" description="Basic and acidic residues" evidence="2">
    <location>
        <begin position="550"/>
        <end position="592"/>
    </location>
</feature>
<dbReference type="AlphaFoldDB" id="A0AA88IRE6"/>
<feature type="region of interest" description="Disordered" evidence="2">
    <location>
        <begin position="48"/>
        <end position="96"/>
    </location>
</feature>
<keyword evidence="1" id="KW-0175">Coiled coil</keyword>
<sequence>ELQHDVSHLLAFRDAVLSMFPHLNTMLLNSGSSVHPPQTWTRRRHLQNQHKTFSSEGKETATTSSGVPGVADSGFNSEAKESSGSTSTASPRSSRWLDYSQSHSAMVQNITPHGHELKHQLERLRTRIRREEFPYPNRYSRKSTSPIDEKDELWALLDAIENKGVQMKHDLDTFGGKGDLRSTSKERYRLSLNANASDDSYGRNVTNGTQSSYDTKRDLIERITETESRLQTTLLELESTKKDRDYYSYAYSKAESELKAIQNAKLTVEKELKFTKDKLLCAQEEVKLALEKLDNLGESSEKSTKLKTDPVVHKRVDEISVTVNGSPIFPKKLVRSAAQLNLAELVSSQHVDEENLGVRNEDILSVIRERSLVGLQRMLLKKMMEYSILKGRLREKTQSELSLLEPGEVSKSQELEEQNVKLRDENEELKFLLEEQKIELEGTKAQLRVSRQLSIKQKRTLTSSVLIQTDSPKVAFVLTQTPDILNDAVDTGTQTVEKSVSPCQQYLSNPALDTIKTQSRIPTPIKSRASSLIRTRGDTSIGSLTSLGSKGDKKGNSLRTENKGSPEAVKEKPKRDVSLRFDKNETRPSLEKKCKRRVPSCERIGPKSSSNDGKVRAKQSFWGSLWRLMDSNP</sequence>
<feature type="region of interest" description="Disordered" evidence="2">
    <location>
        <begin position="514"/>
        <end position="617"/>
    </location>
</feature>